<gene>
    <name evidence="1" type="ORF">KTN4_108</name>
</gene>
<accession>A0A192Y753</accession>
<protein>
    <submittedName>
        <fullName evidence="1">Uncharacterized protein</fullName>
    </submittedName>
</protein>
<dbReference type="InterPro" id="IPR036397">
    <property type="entry name" value="RNaseH_sf"/>
</dbReference>
<name>A0A192Y753_9CAUD</name>
<sequence length="638" mass="74031">MSNEQQVTNKKKIKGIEAKHITYCTDQFGKFTDAHFVKERIHFEDGTTANNLRMWENYQRPFWITAKGMRNHKEKKDYEYERNLVKYMSTQIDMKRKISKILGDYSARSLRQLARSPYLYGSDVSSTCYLKHDYQERYPGLISLNTVAGGDIETNVYEAENDGQIICMSVTHKNKAFLAYLKRWVSDIEDPVKETLEQAQKEEVLSHLIKERGLDIEVMVVETPVDIIIECFKRLHTWKPDFFAFWNISFDIGRILKTLEHYGVNPADVFSDPSVPKNYRYFHFKIDEPMTTTASGVTKSKGPEDQWHWITAPSSFQCIDSMSTYRVTRLAKGRDPNYRLESILRKELNIDKSTTIKNDKDLEDFIEGFNKQLVDRPGGVITKYIKNVGSNEWVPVDDFILNDNFTYGDSIRYVMEFGKLTFKETAHLGGIDWHREMQTKHKIKYGLYNIIDSIRLEQLDEQVNDLGRSISLFSKASDYKNFSSNPKRLCDDMHFWYLNRPEPCVIGSSSDQMVHELDQYVIGHNDWIVTLPSYMAGPNGLQCVKDLPNYKTLIFCHIADLDIVSTYPNVSQILNIARETCVMEFSMMEGISEHHRREVGVNLTGGRVNAIEITQKIMGAPKMDTLLEKFINTYKNPK</sequence>
<dbReference type="EMBL" id="KU521356">
    <property type="protein sequence ID" value="ANM44866.1"/>
    <property type="molecule type" value="Genomic_DNA"/>
</dbReference>
<evidence type="ECO:0000313" key="1">
    <source>
        <dbReference type="EMBL" id="ANM44866.1"/>
    </source>
</evidence>
<reference evidence="1 2" key="1">
    <citation type="journal article" date="2016" name="Sci. Rep.">
        <title>A proposed integrated approach for the preclinical evaluation of phage therapy in Pseudomonas infections.</title>
        <authorList>
            <person name="Danis-Wlodarczyk K."/>
            <person name="Vandenheuvel D."/>
            <person name="Jang H.B."/>
            <person name="Briers Y."/>
            <person name="Olszak T."/>
            <person name="Arabski M."/>
            <person name="Wasik S."/>
            <person name="Drabik M."/>
            <person name="Higgins G."/>
            <person name="Tyrrell J."/>
            <person name="Harvey B.J."/>
            <person name="Noben J.P."/>
            <person name="Lavigne R."/>
            <person name="Drulis-Kawa Z."/>
        </authorList>
    </citation>
    <scope>NUCLEOTIDE SEQUENCE [LARGE SCALE GENOMIC DNA]</scope>
</reference>
<dbReference type="Proteomes" id="UP000224336">
    <property type="component" value="Segment"/>
</dbReference>
<dbReference type="InterPro" id="IPR012337">
    <property type="entry name" value="RNaseH-like_sf"/>
</dbReference>
<proteinExistence type="predicted"/>
<dbReference type="Gene3D" id="3.30.420.10">
    <property type="entry name" value="Ribonuclease H-like superfamily/Ribonuclease H"/>
    <property type="match status" value="1"/>
</dbReference>
<dbReference type="SUPFAM" id="SSF53098">
    <property type="entry name" value="Ribonuclease H-like"/>
    <property type="match status" value="1"/>
</dbReference>
<evidence type="ECO:0000313" key="2">
    <source>
        <dbReference type="Proteomes" id="UP000224336"/>
    </source>
</evidence>
<dbReference type="GO" id="GO:0003676">
    <property type="term" value="F:nucleic acid binding"/>
    <property type="evidence" value="ECO:0007669"/>
    <property type="project" value="InterPro"/>
</dbReference>
<organism evidence="1 2">
    <name type="scientific">Pseudomonas phage KTN4</name>
    <dbReference type="NCBI Taxonomy" id="1862701"/>
    <lineage>
        <taxon>Viruses</taxon>
        <taxon>Duplodnaviria</taxon>
        <taxon>Heunggongvirae</taxon>
        <taxon>Uroviricota</taxon>
        <taxon>Caudoviricetes</taxon>
        <taxon>Chimalliviridae</taxon>
        <taxon>Phikzvirus</taxon>
        <taxon>Phikzvirus phiKZ</taxon>
    </lineage>
</organism>